<protein>
    <submittedName>
        <fullName evidence="2">Uncharacterized protein</fullName>
    </submittedName>
</protein>
<keyword evidence="3" id="KW-1185">Reference proteome</keyword>
<keyword evidence="1" id="KW-0472">Membrane</keyword>
<gene>
    <name evidence="2" type="ORF">OIHEL45_11233</name>
</gene>
<reference evidence="2 3" key="1">
    <citation type="submission" date="2007-11" db="EMBL/GenBank/DDBJ databases">
        <authorList>
            <person name="Wagner-Dobler I."/>
            <person name="Ferriera S."/>
            <person name="Johnson J."/>
            <person name="Kravitz S."/>
            <person name="Beeson K."/>
            <person name="Sutton G."/>
            <person name="Rogers Y.-H."/>
            <person name="Friedman R."/>
            <person name="Frazier M."/>
            <person name="Venter J.C."/>
        </authorList>
    </citation>
    <scope>NUCLEOTIDE SEQUENCE [LARGE SCALE GENOMIC DNA]</scope>
    <source>
        <strain evidence="2 3">HEL-45</strain>
    </source>
</reference>
<keyword evidence="1" id="KW-1133">Transmembrane helix</keyword>
<proteinExistence type="predicted"/>
<dbReference type="EMBL" id="ABID01000002">
    <property type="protein sequence ID" value="EDQ05312.1"/>
    <property type="molecule type" value="Genomic_DNA"/>
</dbReference>
<evidence type="ECO:0000313" key="3">
    <source>
        <dbReference type="Proteomes" id="UP000003257"/>
    </source>
</evidence>
<comment type="caution">
    <text evidence="2">The sequence shown here is derived from an EMBL/GenBank/DDBJ whole genome shotgun (WGS) entry which is preliminary data.</text>
</comment>
<dbReference type="Proteomes" id="UP000003257">
    <property type="component" value="Unassembled WGS sequence"/>
</dbReference>
<feature type="transmembrane region" description="Helical" evidence="1">
    <location>
        <begin position="48"/>
        <end position="65"/>
    </location>
</feature>
<organism evidence="2 3">
    <name type="scientific">Sulfitobacter indolifex HEL-45</name>
    <dbReference type="NCBI Taxonomy" id="391624"/>
    <lineage>
        <taxon>Bacteria</taxon>
        <taxon>Pseudomonadati</taxon>
        <taxon>Pseudomonadota</taxon>
        <taxon>Alphaproteobacteria</taxon>
        <taxon>Rhodobacterales</taxon>
        <taxon>Roseobacteraceae</taxon>
        <taxon>Sulfitobacter</taxon>
    </lineage>
</organism>
<evidence type="ECO:0000256" key="1">
    <source>
        <dbReference type="SAM" id="Phobius"/>
    </source>
</evidence>
<evidence type="ECO:0000313" key="2">
    <source>
        <dbReference type="EMBL" id="EDQ05312.1"/>
    </source>
</evidence>
<sequence length="153" mass="17253">MPETLTQTEAMATYDYRRHGRSRAAVLVLPAIWAGLTAAWIWLDASGWIMGLLWLFTLPALWEVFTNSPSGLTLTSSDLSWFTGKRDAKIALSQIDHIRLDTRLDMSVRATVVLLSGRKIKLPFEATPPHRAFETALHARSVATQRHHFTLIQ</sequence>
<feature type="transmembrane region" description="Helical" evidence="1">
    <location>
        <begin position="24"/>
        <end position="42"/>
    </location>
</feature>
<accession>A0ABM9X759</accession>
<keyword evidence="1" id="KW-0812">Transmembrane</keyword>
<name>A0ABM9X759_9RHOB</name>